<keyword evidence="2" id="KW-1185">Reference proteome</keyword>
<reference evidence="1" key="1">
    <citation type="submission" date="2020-10" db="EMBL/GenBank/DDBJ databases">
        <title>Mucilaginibacter mali sp. nov., isolated from rhizosphere soil of apple orchard.</title>
        <authorList>
            <person name="Lee J.-S."/>
            <person name="Kim H.S."/>
            <person name="Kim J.-S."/>
        </authorList>
    </citation>
    <scope>NUCLEOTIDE SEQUENCE</scope>
    <source>
        <strain evidence="1">KCTC 22746</strain>
    </source>
</reference>
<dbReference type="EMBL" id="JADFFL010000003">
    <property type="protein sequence ID" value="MBE9662050.1"/>
    <property type="molecule type" value="Genomic_DNA"/>
</dbReference>
<protein>
    <submittedName>
        <fullName evidence="1">Uncharacterized protein</fullName>
    </submittedName>
</protein>
<gene>
    <name evidence="1" type="ORF">IRJ16_09155</name>
</gene>
<accession>A0A929KX30</accession>
<dbReference type="AlphaFoldDB" id="A0A929KX30"/>
<evidence type="ECO:0000313" key="2">
    <source>
        <dbReference type="Proteomes" id="UP000622475"/>
    </source>
</evidence>
<comment type="caution">
    <text evidence="1">The sequence shown here is derived from an EMBL/GenBank/DDBJ whole genome shotgun (WGS) entry which is preliminary data.</text>
</comment>
<name>A0A929KX30_9SPHI</name>
<dbReference type="RefSeq" id="WP_194111246.1">
    <property type="nucleotide sequence ID" value="NZ_JADFFL010000003.1"/>
</dbReference>
<proteinExistence type="predicted"/>
<organism evidence="1 2">
    <name type="scientific">Mucilaginibacter myungsuensis</name>
    <dbReference type="NCBI Taxonomy" id="649104"/>
    <lineage>
        <taxon>Bacteria</taxon>
        <taxon>Pseudomonadati</taxon>
        <taxon>Bacteroidota</taxon>
        <taxon>Sphingobacteriia</taxon>
        <taxon>Sphingobacteriales</taxon>
        <taxon>Sphingobacteriaceae</taxon>
        <taxon>Mucilaginibacter</taxon>
    </lineage>
</organism>
<sequence length="249" mass="27639">MPSVQIQAVRAPSDYKVDGKTTEWNDQLLAYNKATAIFYTIANNDSCLYLAIKATDVDIINKIIKGGLTLRVSASGHKNDKNGVAITFPLFNRSAGFNVNLKNKPKQGSDTAHYKLSLDSFKRVCNFELDRTVKEIKVKNIKGITDSLISVYNDIGIKAKALFDEQIDLVCELAIPFKYLGLSMKERSKFSYNVKLNPPHIGQIPADIRSGLTSMSLVNGSFVYEGSSADKVQYLMSATDFWGEYTLAK</sequence>
<evidence type="ECO:0000313" key="1">
    <source>
        <dbReference type="EMBL" id="MBE9662050.1"/>
    </source>
</evidence>
<dbReference type="Proteomes" id="UP000622475">
    <property type="component" value="Unassembled WGS sequence"/>
</dbReference>